<dbReference type="SUPFAM" id="SSF51011">
    <property type="entry name" value="Glycosyl hydrolase domain"/>
    <property type="match status" value="1"/>
</dbReference>
<keyword evidence="3 9" id="KW-0378">Hydrolase</keyword>
<dbReference type="Pfam" id="PF13802">
    <property type="entry name" value="Gal_mutarotas_2"/>
    <property type="match status" value="1"/>
</dbReference>
<dbReference type="EMBL" id="JARGDH010000001">
    <property type="protein sequence ID" value="KAL0280248.1"/>
    <property type="molecule type" value="Genomic_DNA"/>
</dbReference>
<evidence type="ECO:0000256" key="6">
    <source>
        <dbReference type="ARBA" id="ARBA00023180"/>
    </source>
</evidence>
<dbReference type="InterPro" id="IPR011013">
    <property type="entry name" value="Gal_mutarotase_sf_dom"/>
</dbReference>
<gene>
    <name evidence="12" type="ORF">PYX00_001598</name>
</gene>
<feature type="domain" description="P-type" evidence="11">
    <location>
        <begin position="21"/>
        <end position="67"/>
    </location>
</feature>
<evidence type="ECO:0000256" key="2">
    <source>
        <dbReference type="ARBA" id="ARBA00007806"/>
    </source>
</evidence>
<keyword evidence="7 9" id="KW-0326">Glycosidase</keyword>
<dbReference type="Gene3D" id="2.60.40.1180">
    <property type="entry name" value="Golgi alpha-mannosidase II"/>
    <property type="match status" value="2"/>
</dbReference>
<dbReference type="PROSITE" id="PS00025">
    <property type="entry name" value="P_TREFOIL_1"/>
    <property type="match status" value="1"/>
</dbReference>
<dbReference type="InterPro" id="IPR013780">
    <property type="entry name" value="Glyco_hydro_b"/>
</dbReference>
<keyword evidence="6" id="KW-0325">Glycoprotein</keyword>
<dbReference type="CDD" id="cd14752">
    <property type="entry name" value="GH31_N"/>
    <property type="match status" value="1"/>
</dbReference>
<evidence type="ECO:0000256" key="7">
    <source>
        <dbReference type="ARBA" id="ARBA00023295"/>
    </source>
</evidence>
<dbReference type="SUPFAM" id="SSF74650">
    <property type="entry name" value="Galactose mutarotase-like"/>
    <property type="match status" value="1"/>
</dbReference>
<feature type="signal peptide" evidence="10">
    <location>
        <begin position="1"/>
        <end position="17"/>
    </location>
</feature>
<dbReference type="AlphaFoldDB" id="A0AAW2IF02"/>
<dbReference type="InterPro" id="IPR030458">
    <property type="entry name" value="Glyco_hydro_31_AS"/>
</dbReference>
<proteinExistence type="inferred from homology"/>
<sequence length="869" mass="99130">MWKIVLPCLLLASLVSSSDVKVCSKKDVNERFDCHPVFGASKEKCEARGCCWEPTRVPKAPWCFYPDNYSGYTLINRMESEYGQLIFFNKTASSPYPRDVQNVRVDLEYQTEHRLRIKISDAGKKRFEAPYPKLNKEFPGSKNPTYKVDVFARKPFFRVTRNDGDILFDNVNLGGFIFADQFLQISSKLYGNIYGLGEHRTNFWLDTEWQTYTLFAHDAAPTEGINLYGSHPFYLVMQPSGRSYGVFLHNSNAIDVVLQPLPAITFRAIGGILDFYIFTGPTPTDVVRQYTELIGRSFMPPYWSLGFHLCKYGYGSEKVTRAVWKRNRDAGIPFDVMWNDIDYMKNQNDFTIDEEKFGNLSQLVKDIHSVGMHYVPILDPGVSASEPAGSYPPYDDGVAMDIFIKDHEGKIFIGKVWNPNTTVFPDFTNPKTQEYWTKQIRGLKKKLDFDGLWIDMNEPANFWDGGKNGCPKSELEDPPYVPSVDGGILRKKTLCMTARQYAGVHYDVHNIYGISEHDMTYRALKDIIGKRVFTLSRSSFPGTGTYGGHWSGDVFSRWHDLAKSVPEMLSSSLYGMAYTGADICGFGGNATKSLCNRWMQIGAFYPFSRNHNSIDTIHQDPASFGEDVIKSSIKALTARYTLLPYLYTLFFHARRFGDTVVRPLFFEFPHDMKTHTIDRSFLWGPGFYVVPVTEDVSTFVWTYLPKGKWYDWYSGNHTISDGKDIKLDAPLDTIPLLVRGGTVLPTQEPAQTTTQSRKNAFTFMAYASEDGLASGDLFWDDGDSLDTIEKNQYGFLQFHLLNDRFNSTVIQWNTPDTPKLDSVVIYGFQKNVSKVFVNDKEFPFDLKKNVLKVQKLNNPLNKSVVVSWK</sequence>
<dbReference type="Gene3D" id="2.60.40.1760">
    <property type="entry name" value="glycosyl hydrolase (family 31)"/>
    <property type="match status" value="1"/>
</dbReference>
<evidence type="ECO:0000313" key="12">
    <source>
        <dbReference type="EMBL" id="KAL0280248.1"/>
    </source>
</evidence>
<dbReference type="InterPro" id="IPR048395">
    <property type="entry name" value="Glyco_hydro_31_C"/>
</dbReference>
<dbReference type="Pfam" id="PF00088">
    <property type="entry name" value="Trefoil"/>
    <property type="match status" value="1"/>
</dbReference>
<keyword evidence="5" id="KW-1015">Disulfide bond</keyword>
<dbReference type="SMART" id="SM00018">
    <property type="entry name" value="PD"/>
    <property type="match status" value="1"/>
</dbReference>
<comment type="caution">
    <text evidence="12">The sequence shown here is derived from an EMBL/GenBank/DDBJ whole genome shotgun (WGS) entry which is preliminary data.</text>
</comment>
<dbReference type="CDD" id="cd00111">
    <property type="entry name" value="Trefoil"/>
    <property type="match status" value="1"/>
</dbReference>
<dbReference type="InterPro" id="IPR017957">
    <property type="entry name" value="P_trefoil_CS"/>
</dbReference>
<accession>A0AAW2IF02</accession>
<dbReference type="CDD" id="cd06602">
    <property type="entry name" value="GH31_MGAM_SI_GAA"/>
    <property type="match status" value="1"/>
</dbReference>
<comment type="caution">
    <text evidence="8">Lacks conserved residue(s) required for the propagation of feature annotation.</text>
</comment>
<comment type="similarity">
    <text evidence="2 9">Belongs to the glycosyl hydrolase 31 family.</text>
</comment>
<dbReference type="GO" id="GO:0012505">
    <property type="term" value="C:endomembrane system"/>
    <property type="evidence" value="ECO:0007669"/>
    <property type="project" value="UniProtKB-SubCell"/>
</dbReference>
<name>A0AAW2IF02_9NEOP</name>
<evidence type="ECO:0000256" key="3">
    <source>
        <dbReference type="ARBA" id="ARBA00022801"/>
    </source>
</evidence>
<comment type="subcellular location">
    <subcellularLocation>
        <location evidence="1">Endomembrane system</location>
    </subcellularLocation>
</comment>
<evidence type="ECO:0000256" key="9">
    <source>
        <dbReference type="RuleBase" id="RU361185"/>
    </source>
</evidence>
<dbReference type="InterPro" id="IPR044913">
    <property type="entry name" value="P_trefoil_dom_sf"/>
</dbReference>
<dbReference type="InterPro" id="IPR000519">
    <property type="entry name" value="P_trefoil_dom"/>
</dbReference>
<dbReference type="PROSITE" id="PS51448">
    <property type="entry name" value="P_TREFOIL_2"/>
    <property type="match status" value="1"/>
</dbReference>
<evidence type="ECO:0000256" key="8">
    <source>
        <dbReference type="PROSITE-ProRule" id="PRU00779"/>
    </source>
</evidence>
<dbReference type="PANTHER" id="PTHR22762:SF131">
    <property type="entry name" value="GLYCOSIDE HYDROLASE FAMILY 31 N-TERMINAL DOMAIN-CONTAINING PROTEIN"/>
    <property type="match status" value="1"/>
</dbReference>
<dbReference type="InterPro" id="IPR017853">
    <property type="entry name" value="GH"/>
</dbReference>
<dbReference type="Gene3D" id="4.10.110.10">
    <property type="entry name" value="Spasmolytic Protein, domain 1"/>
    <property type="match status" value="1"/>
</dbReference>
<dbReference type="Pfam" id="PF01055">
    <property type="entry name" value="Glyco_hydro_31_2nd"/>
    <property type="match status" value="1"/>
</dbReference>
<evidence type="ECO:0000259" key="11">
    <source>
        <dbReference type="PROSITE" id="PS51448"/>
    </source>
</evidence>
<feature type="chain" id="PRO_5044477075" description="P-type domain-containing protein" evidence="10">
    <location>
        <begin position="18"/>
        <end position="869"/>
    </location>
</feature>
<dbReference type="PROSITE" id="PS00129">
    <property type="entry name" value="GLYCOSYL_HYDROL_F31_1"/>
    <property type="match status" value="1"/>
</dbReference>
<keyword evidence="4" id="KW-0472">Membrane</keyword>
<dbReference type="SUPFAM" id="SSF51445">
    <property type="entry name" value="(Trans)glycosidases"/>
    <property type="match status" value="1"/>
</dbReference>
<protein>
    <recommendedName>
        <fullName evidence="11">P-type domain-containing protein</fullName>
    </recommendedName>
</protein>
<dbReference type="GO" id="GO:0004558">
    <property type="term" value="F:alpha-1,4-glucosidase activity"/>
    <property type="evidence" value="ECO:0007669"/>
    <property type="project" value="TreeGrafter"/>
</dbReference>
<dbReference type="InterPro" id="IPR000322">
    <property type="entry name" value="Glyco_hydro_31_TIM"/>
</dbReference>
<dbReference type="InterPro" id="IPR025887">
    <property type="entry name" value="Glyco_hydro_31_N_dom"/>
</dbReference>
<dbReference type="Pfam" id="PF21365">
    <property type="entry name" value="Glyco_hydro_31_3rd"/>
    <property type="match status" value="1"/>
</dbReference>
<evidence type="ECO:0000256" key="4">
    <source>
        <dbReference type="ARBA" id="ARBA00023136"/>
    </source>
</evidence>
<dbReference type="Gene3D" id="3.20.20.80">
    <property type="entry name" value="Glycosidases"/>
    <property type="match status" value="1"/>
</dbReference>
<evidence type="ECO:0000256" key="10">
    <source>
        <dbReference type="SAM" id="SignalP"/>
    </source>
</evidence>
<keyword evidence="10" id="KW-0732">Signal</keyword>
<dbReference type="PANTHER" id="PTHR22762">
    <property type="entry name" value="ALPHA-GLUCOSIDASE"/>
    <property type="match status" value="1"/>
</dbReference>
<organism evidence="12">
    <name type="scientific">Menopon gallinae</name>
    <name type="common">poultry shaft louse</name>
    <dbReference type="NCBI Taxonomy" id="328185"/>
    <lineage>
        <taxon>Eukaryota</taxon>
        <taxon>Metazoa</taxon>
        <taxon>Ecdysozoa</taxon>
        <taxon>Arthropoda</taxon>
        <taxon>Hexapoda</taxon>
        <taxon>Insecta</taxon>
        <taxon>Pterygota</taxon>
        <taxon>Neoptera</taxon>
        <taxon>Paraneoptera</taxon>
        <taxon>Psocodea</taxon>
        <taxon>Troctomorpha</taxon>
        <taxon>Phthiraptera</taxon>
        <taxon>Amblycera</taxon>
        <taxon>Menoponidae</taxon>
        <taxon>Menopon</taxon>
    </lineage>
</organism>
<dbReference type="EMBL" id="JARGDH010000001">
    <property type="protein sequence ID" value="KAL0280249.1"/>
    <property type="molecule type" value="Genomic_DNA"/>
</dbReference>
<dbReference type="GO" id="GO:0005975">
    <property type="term" value="P:carbohydrate metabolic process"/>
    <property type="evidence" value="ECO:0007669"/>
    <property type="project" value="InterPro"/>
</dbReference>
<evidence type="ECO:0000256" key="5">
    <source>
        <dbReference type="ARBA" id="ARBA00023157"/>
    </source>
</evidence>
<reference evidence="12" key="1">
    <citation type="journal article" date="2024" name="Gigascience">
        <title>Chromosome-level genome of the poultry shaft louse Menopon gallinae provides insight into the host-switching and adaptive evolution of parasitic lice.</title>
        <authorList>
            <person name="Xu Y."/>
            <person name="Ma L."/>
            <person name="Liu S."/>
            <person name="Liang Y."/>
            <person name="Liu Q."/>
            <person name="He Z."/>
            <person name="Tian L."/>
            <person name="Duan Y."/>
            <person name="Cai W."/>
            <person name="Li H."/>
            <person name="Song F."/>
        </authorList>
    </citation>
    <scope>NUCLEOTIDE SEQUENCE</scope>
    <source>
        <strain evidence="12">Cailab_2023a</strain>
    </source>
</reference>
<evidence type="ECO:0000256" key="1">
    <source>
        <dbReference type="ARBA" id="ARBA00004308"/>
    </source>
</evidence>
<dbReference type="GO" id="GO:0030246">
    <property type="term" value="F:carbohydrate binding"/>
    <property type="evidence" value="ECO:0007669"/>
    <property type="project" value="InterPro"/>
</dbReference>